<dbReference type="Proteomes" id="UP000680656">
    <property type="component" value="Chromosome"/>
</dbReference>
<keyword evidence="1" id="KW-0479">Metal-binding</keyword>
<dbReference type="InterPro" id="IPR011254">
    <property type="entry name" value="Prismane-like_sf"/>
</dbReference>
<dbReference type="KEGG" id="mrtj:KHC33_03000"/>
<dbReference type="GO" id="GO:0051539">
    <property type="term" value="F:4 iron, 4 sulfur cluster binding"/>
    <property type="evidence" value="ECO:0007669"/>
    <property type="project" value="UniProtKB-KW"/>
</dbReference>
<evidence type="ECO:0008006" key="4">
    <source>
        <dbReference type="Google" id="ProtNLM"/>
    </source>
</evidence>
<evidence type="ECO:0000313" key="3">
    <source>
        <dbReference type="Proteomes" id="UP000680656"/>
    </source>
</evidence>
<reference evidence="2 3" key="1">
    <citation type="submission" date="2021-05" db="EMBL/GenBank/DDBJ databases">
        <title>A novel Methanospirillum isolate from a pyrite-forming mixed culture.</title>
        <authorList>
            <person name="Bunk B."/>
            <person name="Sproer C."/>
            <person name="Spring S."/>
            <person name="Pester M."/>
        </authorList>
    </citation>
    <scope>NUCLEOTIDE SEQUENCE [LARGE SCALE GENOMIC DNA]</scope>
    <source>
        <strain evidence="2 3">J.3.6.1-F.2.7.3</strain>
    </source>
</reference>
<dbReference type="Pfam" id="PF03063">
    <property type="entry name" value="Prismane"/>
    <property type="match status" value="1"/>
</dbReference>
<keyword evidence="1" id="KW-0408">Iron</keyword>
<dbReference type="Gene3D" id="1.20.1270.20">
    <property type="match status" value="1"/>
</dbReference>
<keyword evidence="1" id="KW-0411">Iron-sulfur</keyword>
<dbReference type="InterPro" id="IPR004137">
    <property type="entry name" value="HCP/CODH"/>
</dbReference>
<accession>A0A8E7EHM5</accession>
<keyword evidence="3" id="KW-1185">Reference proteome</keyword>
<organism evidence="2 3">
    <name type="scientific">Methanospirillum purgamenti</name>
    <dbReference type="NCBI Taxonomy" id="2834276"/>
    <lineage>
        <taxon>Archaea</taxon>
        <taxon>Methanobacteriati</taxon>
        <taxon>Methanobacteriota</taxon>
        <taxon>Stenosarchaea group</taxon>
        <taxon>Methanomicrobia</taxon>
        <taxon>Methanomicrobiales</taxon>
        <taxon>Methanospirillaceae</taxon>
        <taxon>Methanospirillum</taxon>
    </lineage>
</organism>
<gene>
    <name evidence="2" type="ORF">KHC33_03000</name>
</gene>
<protein>
    <recommendedName>
        <fullName evidence="4">Hydroxylamine reductase</fullName>
    </recommendedName>
</protein>
<dbReference type="EMBL" id="CP075546">
    <property type="protein sequence ID" value="QVV89503.1"/>
    <property type="molecule type" value="Genomic_DNA"/>
</dbReference>
<dbReference type="GO" id="GO:0016491">
    <property type="term" value="F:oxidoreductase activity"/>
    <property type="evidence" value="ECO:0007669"/>
    <property type="project" value="InterPro"/>
</dbReference>
<proteinExistence type="predicted"/>
<dbReference type="InterPro" id="IPR016100">
    <property type="entry name" value="Prismane_a-bundle"/>
</dbReference>
<sequence length="47" mass="5240">MFCYQCEETARGTGCTVKGVCGKEEHTAGVQDVLIYRSYADRPPKKL</sequence>
<keyword evidence="1" id="KW-0004">4Fe-4S</keyword>
<name>A0A8E7EHM5_9EURY</name>
<dbReference type="AlphaFoldDB" id="A0A8E7EHM5"/>
<evidence type="ECO:0000256" key="1">
    <source>
        <dbReference type="ARBA" id="ARBA00022485"/>
    </source>
</evidence>
<dbReference type="SUPFAM" id="SSF56821">
    <property type="entry name" value="Prismane protein-like"/>
    <property type="match status" value="1"/>
</dbReference>
<evidence type="ECO:0000313" key="2">
    <source>
        <dbReference type="EMBL" id="QVV89503.1"/>
    </source>
</evidence>